<dbReference type="InterPro" id="IPR027396">
    <property type="entry name" value="DsrEFH-like"/>
</dbReference>
<sequence length="100" mass="10918">MKLGIFVNTDRHPDDLAGITRAALSKGHEVVIFFMDSGTRLLGNPDIRNLCAEGCISMSFCDFDAKRLQVSLEGIPGEIVCGSQYDNAVMVNKSDRVIVL</sequence>
<dbReference type="SUPFAM" id="SSF75169">
    <property type="entry name" value="DsrEFH-like"/>
    <property type="match status" value="1"/>
</dbReference>
<proteinExistence type="predicted"/>
<evidence type="ECO:0000313" key="1">
    <source>
        <dbReference type="EMBL" id="MBZ0158000.1"/>
    </source>
</evidence>
<evidence type="ECO:0000313" key="2">
    <source>
        <dbReference type="Proteomes" id="UP000705867"/>
    </source>
</evidence>
<organism evidence="1 2">
    <name type="scientific">Candidatus Nitrobium versatile</name>
    <dbReference type="NCBI Taxonomy" id="2884831"/>
    <lineage>
        <taxon>Bacteria</taxon>
        <taxon>Pseudomonadati</taxon>
        <taxon>Nitrospirota</taxon>
        <taxon>Nitrospiria</taxon>
        <taxon>Nitrospirales</taxon>
        <taxon>Nitrospiraceae</taxon>
        <taxon>Candidatus Nitrobium</taxon>
    </lineage>
</organism>
<gene>
    <name evidence="1" type="ORF">K8I29_17525</name>
</gene>
<accession>A0A953M2Y6</accession>
<dbReference type="Proteomes" id="UP000705867">
    <property type="component" value="Unassembled WGS sequence"/>
</dbReference>
<comment type="caution">
    <text evidence="1">The sequence shown here is derived from an EMBL/GenBank/DDBJ whole genome shotgun (WGS) entry which is preliminary data.</text>
</comment>
<name>A0A953M2Y6_9BACT</name>
<dbReference type="EMBL" id="JAIOIV010000132">
    <property type="protein sequence ID" value="MBZ0158000.1"/>
    <property type="molecule type" value="Genomic_DNA"/>
</dbReference>
<reference evidence="1" key="1">
    <citation type="journal article" date="2021" name="bioRxiv">
        <title>Unraveling nitrogen, sulfur and carbon metabolic pathways and microbial community transcriptional responses to substrate deprivation and toxicity stresses in a bioreactor mimicking anoxic brackish coastal sediment conditions.</title>
        <authorList>
            <person name="Martins P.D."/>
            <person name="Echeveste M.J."/>
            <person name="Arshad A."/>
            <person name="Kurth J."/>
            <person name="Ouboter H."/>
            <person name="Jetten M.S.M."/>
            <person name="Welte C.U."/>
        </authorList>
    </citation>
    <scope>NUCLEOTIDE SEQUENCE</scope>
    <source>
        <strain evidence="1">MAG_39</strain>
    </source>
</reference>
<dbReference type="AlphaFoldDB" id="A0A953M2Y6"/>
<protein>
    <submittedName>
        <fullName evidence="1">DsrE family protein</fullName>
    </submittedName>
</protein>
<reference evidence="1" key="2">
    <citation type="submission" date="2021-08" db="EMBL/GenBank/DDBJ databases">
        <authorList>
            <person name="Dalcin Martins P."/>
        </authorList>
    </citation>
    <scope>NUCLEOTIDE SEQUENCE</scope>
    <source>
        <strain evidence="1">MAG_39</strain>
    </source>
</reference>